<dbReference type="OrthoDB" id="9783686at2"/>
<dbReference type="GO" id="GO:0008933">
    <property type="term" value="F:peptidoglycan lytic transglycosylase activity"/>
    <property type="evidence" value="ECO:0007669"/>
    <property type="project" value="TreeGrafter"/>
</dbReference>
<dbReference type="SUPFAM" id="SSF50685">
    <property type="entry name" value="Barwin-like endoglucanases"/>
    <property type="match status" value="1"/>
</dbReference>
<evidence type="ECO:0000256" key="3">
    <source>
        <dbReference type="ARBA" id="ARBA00023239"/>
    </source>
</evidence>
<dbReference type="AlphaFoldDB" id="A0A1X3DE42"/>
<dbReference type="CDD" id="cd14668">
    <property type="entry name" value="mlta_B"/>
    <property type="match status" value="1"/>
</dbReference>
<dbReference type="STRING" id="194197.BWD09_03170"/>
<keyword evidence="7" id="KW-0732">Signal</keyword>
<dbReference type="CDD" id="cd14485">
    <property type="entry name" value="mltA_like_LT_A"/>
    <property type="match status" value="1"/>
</dbReference>
<keyword evidence="3" id="KW-0456">Lyase</keyword>
<evidence type="ECO:0000256" key="7">
    <source>
        <dbReference type="SAM" id="SignalP"/>
    </source>
</evidence>
<evidence type="ECO:0000256" key="4">
    <source>
        <dbReference type="ARBA" id="ARBA00023316"/>
    </source>
</evidence>
<evidence type="ECO:0000256" key="1">
    <source>
        <dbReference type="ARBA" id="ARBA00001420"/>
    </source>
</evidence>
<evidence type="ECO:0000256" key="2">
    <source>
        <dbReference type="ARBA" id="ARBA00012587"/>
    </source>
</evidence>
<dbReference type="GO" id="GO:0009253">
    <property type="term" value="P:peptidoglycan catabolic process"/>
    <property type="evidence" value="ECO:0007669"/>
    <property type="project" value="TreeGrafter"/>
</dbReference>
<evidence type="ECO:0000313" key="10">
    <source>
        <dbReference type="Proteomes" id="UP000193118"/>
    </source>
</evidence>
<dbReference type="RefSeq" id="WP_085365287.1">
    <property type="nucleotide sequence ID" value="NZ_CAUJPZ010000002.1"/>
</dbReference>
<dbReference type="PANTHER" id="PTHR30124">
    <property type="entry name" value="MEMBRANE-BOUND LYTIC MUREIN TRANSGLYCOSYLASE A"/>
    <property type="match status" value="1"/>
</dbReference>
<name>A0A1X3DE42_9NEIS</name>
<dbReference type="GO" id="GO:0019867">
    <property type="term" value="C:outer membrane"/>
    <property type="evidence" value="ECO:0007669"/>
    <property type="project" value="InterPro"/>
</dbReference>
<keyword evidence="10" id="KW-1185">Reference proteome</keyword>
<dbReference type="GO" id="GO:0071555">
    <property type="term" value="P:cell wall organization"/>
    <property type="evidence" value="ECO:0007669"/>
    <property type="project" value="UniProtKB-KW"/>
</dbReference>
<dbReference type="PANTHER" id="PTHR30124:SF0">
    <property type="entry name" value="MEMBRANE-BOUND LYTIC MUREIN TRANSGLYCOSYLASE A"/>
    <property type="match status" value="1"/>
</dbReference>
<gene>
    <name evidence="9" type="ORF">BWD09_03170</name>
</gene>
<sequence length="448" mass="48842">MNRKTFYRIALLGITAAVLAACGTKKSKPGPSVPPVQQPPAPPVTQGRPLPAGMPSPQGFVHTPGGGASYKVVPHSAMPQWNEQNFADSLRSFRLGCEKLQAQQNWRNVCAQAAQTPYKNAEAKAFFEQYFTPWQVSANGNLGGTITGYYEPVLLGDSKSTGKARFPIYGIPNDFISVDLPANLRNSKSTVRIRQTGPNKGVIDANGPYSANLGQFPVSERTRALKGRFAGSRFVPYYTRAQINGGALDGKAPVLGYAEDPVELFFLHIQGSGRLKTPEGKYIRVGYADKNEYPYVSIGRYMADKGYLPLAQTTMQGIKEYMRRNPQKLAEVLGQNPSYVFFRPLPGNDDGPVGALGTPLMGQYAGAIDRHYITLGAPLFVATVHPANNYALNRLIMAQDTGSAIKGAVRVDYFWGYGDEAGAVAGKQKHRGYVWQLLPNGVMPEYRP</sequence>
<dbReference type="PIRSF" id="PIRSF019422">
    <property type="entry name" value="MltA"/>
    <property type="match status" value="1"/>
</dbReference>
<feature type="signal peptide" evidence="7">
    <location>
        <begin position="1"/>
        <end position="20"/>
    </location>
</feature>
<dbReference type="EMBL" id="MTBO01000004">
    <property type="protein sequence ID" value="OSI18198.1"/>
    <property type="molecule type" value="Genomic_DNA"/>
</dbReference>
<reference evidence="10" key="1">
    <citation type="submission" date="2017-01" db="EMBL/GenBank/DDBJ databases">
        <authorList>
            <person name="Wolfgang W.J."/>
            <person name="Cole J."/>
            <person name="Wroblewski D."/>
            <person name="Mcginnis J."/>
            <person name="Musser K.A."/>
        </authorList>
    </citation>
    <scope>NUCLEOTIDE SEQUENCE [LARGE SCALE GENOMIC DNA]</scope>
    <source>
        <strain evidence="10">DSM 19151</strain>
    </source>
</reference>
<dbReference type="EC" id="4.2.2.n1" evidence="2"/>
<protein>
    <recommendedName>
        <fullName evidence="2">peptidoglycan lytic exotransglycosylase</fullName>
        <ecNumber evidence="2">4.2.2.n1</ecNumber>
    </recommendedName>
    <alternativeName>
        <fullName evidence="5">Murein hydrolase A</fullName>
    </alternativeName>
</protein>
<dbReference type="GeneID" id="94581803"/>
<dbReference type="Proteomes" id="UP000193118">
    <property type="component" value="Unassembled WGS sequence"/>
</dbReference>
<evidence type="ECO:0000259" key="8">
    <source>
        <dbReference type="SMART" id="SM00925"/>
    </source>
</evidence>
<evidence type="ECO:0000313" key="9">
    <source>
        <dbReference type="EMBL" id="OSI18198.1"/>
    </source>
</evidence>
<dbReference type="InterPro" id="IPR026044">
    <property type="entry name" value="MltA"/>
</dbReference>
<dbReference type="Gene3D" id="2.40.240.50">
    <property type="entry name" value="Barwin-like endoglucanases"/>
    <property type="match status" value="1"/>
</dbReference>
<evidence type="ECO:0000256" key="6">
    <source>
        <dbReference type="SAM" id="MobiDB-lite"/>
    </source>
</evidence>
<organism evidence="9 10">
    <name type="scientific">Neisseria dentiae</name>
    <dbReference type="NCBI Taxonomy" id="194197"/>
    <lineage>
        <taxon>Bacteria</taxon>
        <taxon>Pseudomonadati</taxon>
        <taxon>Pseudomonadota</taxon>
        <taxon>Betaproteobacteria</taxon>
        <taxon>Neisseriales</taxon>
        <taxon>Neisseriaceae</taxon>
        <taxon>Neisseria</taxon>
    </lineage>
</organism>
<feature type="compositionally biased region" description="Pro residues" evidence="6">
    <location>
        <begin position="31"/>
        <end position="43"/>
    </location>
</feature>
<proteinExistence type="predicted"/>
<dbReference type="Pfam" id="PF06725">
    <property type="entry name" value="3D"/>
    <property type="match status" value="1"/>
</dbReference>
<accession>A0A1X3DE42</accession>
<dbReference type="PROSITE" id="PS51257">
    <property type="entry name" value="PROKAR_LIPOPROTEIN"/>
    <property type="match status" value="1"/>
</dbReference>
<comment type="catalytic activity">
    <reaction evidence="1">
        <text>Exolytic cleavage of the (1-&gt;4)-beta-glycosidic linkage between N-acetylmuramic acid (MurNAc) and N-acetylglucosamine (GlcNAc) residues in peptidoglycan, from either the reducing or the non-reducing ends of the peptidoglycan chains, with concomitant formation of a 1,6-anhydrobond in the MurNAc residue.</text>
        <dbReference type="EC" id="4.2.2.n1"/>
    </reaction>
</comment>
<dbReference type="Pfam" id="PF03562">
    <property type="entry name" value="MltA"/>
    <property type="match status" value="2"/>
</dbReference>
<dbReference type="InterPro" id="IPR005300">
    <property type="entry name" value="MltA_B"/>
</dbReference>
<keyword evidence="4" id="KW-0961">Cell wall biogenesis/degradation</keyword>
<feature type="region of interest" description="Disordered" evidence="6">
    <location>
        <begin position="25"/>
        <end position="57"/>
    </location>
</feature>
<dbReference type="GO" id="GO:0009254">
    <property type="term" value="P:peptidoglycan turnover"/>
    <property type="evidence" value="ECO:0007669"/>
    <property type="project" value="InterPro"/>
</dbReference>
<comment type="caution">
    <text evidence="9">The sequence shown here is derived from an EMBL/GenBank/DDBJ whole genome shotgun (WGS) entry which is preliminary data.</text>
</comment>
<dbReference type="InterPro" id="IPR010611">
    <property type="entry name" value="3D_dom"/>
</dbReference>
<feature type="chain" id="PRO_5012100736" description="peptidoglycan lytic exotransglycosylase" evidence="7">
    <location>
        <begin position="21"/>
        <end position="448"/>
    </location>
</feature>
<dbReference type="InterPro" id="IPR036908">
    <property type="entry name" value="RlpA-like_sf"/>
</dbReference>
<feature type="domain" description="Lytic transglycosylase MltA" evidence="8">
    <location>
        <begin position="153"/>
        <end position="343"/>
    </location>
</feature>
<dbReference type="Gene3D" id="2.40.50.270">
    <property type="entry name" value="transglycosylase MltA"/>
    <property type="match status" value="1"/>
</dbReference>
<dbReference type="GO" id="GO:0004553">
    <property type="term" value="F:hydrolase activity, hydrolyzing O-glycosyl compounds"/>
    <property type="evidence" value="ECO:0007669"/>
    <property type="project" value="InterPro"/>
</dbReference>
<dbReference type="Gene3D" id="2.40.40.10">
    <property type="entry name" value="RlpA-like domain"/>
    <property type="match status" value="1"/>
</dbReference>
<evidence type="ECO:0000256" key="5">
    <source>
        <dbReference type="ARBA" id="ARBA00030918"/>
    </source>
</evidence>
<dbReference type="SMART" id="SM00925">
    <property type="entry name" value="MltA"/>
    <property type="match status" value="1"/>
</dbReference>